<accession>A0ABS0N763</accession>
<evidence type="ECO:0000313" key="1">
    <source>
        <dbReference type="EMBL" id="MBH5328109.1"/>
    </source>
</evidence>
<dbReference type="Pfam" id="PF10084">
    <property type="entry name" value="DUF2322"/>
    <property type="match status" value="1"/>
</dbReference>
<dbReference type="InterPro" id="IPR016755">
    <property type="entry name" value="UCP019302"/>
</dbReference>
<proteinExistence type="predicted"/>
<organism evidence="1 2">
    <name type="scientific">Eikenella glucosivorans</name>
    <dbReference type="NCBI Taxonomy" id="2766967"/>
    <lineage>
        <taxon>Bacteria</taxon>
        <taxon>Pseudomonadati</taxon>
        <taxon>Pseudomonadota</taxon>
        <taxon>Betaproteobacteria</taxon>
        <taxon>Neisseriales</taxon>
        <taxon>Neisseriaceae</taxon>
        <taxon>Eikenella</taxon>
    </lineage>
</organism>
<protein>
    <submittedName>
        <fullName evidence="1">DUF2322 family protein</fullName>
    </submittedName>
</protein>
<dbReference type="PIRSF" id="PIRSF019302">
    <property type="entry name" value="UCP019302"/>
    <property type="match status" value="1"/>
</dbReference>
<dbReference type="RefSeq" id="WP_197902047.1">
    <property type="nucleotide sequence ID" value="NZ_JACSGR010000001.1"/>
</dbReference>
<sequence length="107" mass="11548">MATFAENLATFPAIGHLSGLDIRDAAGKTVHHIPAVPGKLGSLQLYYALAEKFGNRLDSKAATQGLVWFAEHTADAAAHPGKHPNIDFLKQIIDNNQTLHIAPLEKQ</sequence>
<gene>
    <name evidence="1" type="ORF">H9Q10_00255</name>
</gene>
<dbReference type="EMBL" id="JACSGR010000001">
    <property type="protein sequence ID" value="MBH5328109.1"/>
    <property type="molecule type" value="Genomic_DNA"/>
</dbReference>
<evidence type="ECO:0000313" key="2">
    <source>
        <dbReference type="Proteomes" id="UP000768471"/>
    </source>
</evidence>
<keyword evidence="2" id="KW-1185">Reference proteome</keyword>
<name>A0ABS0N763_9NEIS</name>
<reference evidence="1 2" key="1">
    <citation type="submission" date="2020-09" db="EMBL/GenBank/DDBJ databases">
        <title>Eikenella S3660 sp. nov., isolated from a throat swab.</title>
        <authorList>
            <person name="Buhl M."/>
        </authorList>
    </citation>
    <scope>NUCLEOTIDE SEQUENCE [LARGE SCALE GENOMIC DNA]</scope>
    <source>
        <strain evidence="1 2">S3360</strain>
    </source>
</reference>
<dbReference type="Proteomes" id="UP000768471">
    <property type="component" value="Unassembled WGS sequence"/>
</dbReference>
<comment type="caution">
    <text evidence="1">The sequence shown here is derived from an EMBL/GenBank/DDBJ whole genome shotgun (WGS) entry which is preliminary data.</text>
</comment>